<dbReference type="Proteomes" id="UP000272662">
    <property type="component" value="Unassembled WGS sequence"/>
</dbReference>
<dbReference type="EMBL" id="CP146670">
    <property type="protein sequence ID" value="WWX69968.1"/>
    <property type="molecule type" value="Genomic_DNA"/>
</dbReference>
<reference evidence="3" key="5">
    <citation type="submission" date="2020-09" db="EMBL/GenBank/DDBJ databases">
        <title>Emerging polyconal dissemination of OXA-244-producing E. coli in France.</title>
        <authorList>
            <person name="Emeraud C."/>
            <person name="Girlich D."/>
            <person name="Bonnin R.A."/>
            <person name="Jousset A.B."/>
            <person name="Naas T."/>
            <person name="Dortet L."/>
        </authorList>
    </citation>
    <scope>NUCLEOTIDE SEQUENCE</scope>
    <source>
        <strain evidence="3">225E3</strain>
    </source>
</reference>
<evidence type="ECO:0000313" key="9">
    <source>
        <dbReference type="EMBL" id="WWX69968.1"/>
    </source>
</evidence>
<dbReference type="EMBL" id="JACZOI010000060">
    <property type="protein sequence ID" value="MBE0979437.1"/>
    <property type="molecule type" value="Genomic_DNA"/>
</dbReference>
<reference evidence="2" key="6">
    <citation type="submission" date="2024-02" db="EMBL/GenBank/DDBJ databases">
        <authorList>
            <consortium name="Clinical and Environmental Microbiology Branch: Whole genome sequencing antimicrobial resistance pathogens in the healthcare setting"/>
        </authorList>
    </citation>
    <scope>NUCLEOTIDE SEQUENCE</scope>
    <source>
        <strain evidence="2">2023CK-00345</strain>
    </source>
</reference>
<proteinExistence type="predicted"/>
<evidence type="ECO:0000313" key="2">
    <source>
        <dbReference type="EMBL" id="EMM0027154.1"/>
    </source>
</evidence>
<dbReference type="Pfam" id="PF09339">
    <property type="entry name" value="HTH_IclR"/>
    <property type="match status" value="1"/>
</dbReference>
<dbReference type="SUPFAM" id="SSF46785">
    <property type="entry name" value="Winged helix' DNA-binding domain"/>
    <property type="match status" value="1"/>
</dbReference>
<dbReference type="GO" id="GO:0003700">
    <property type="term" value="F:DNA-binding transcription factor activity"/>
    <property type="evidence" value="ECO:0007669"/>
    <property type="project" value="TreeGrafter"/>
</dbReference>
<dbReference type="InterPro" id="IPR036388">
    <property type="entry name" value="WH-like_DNA-bd_sf"/>
</dbReference>
<reference evidence="8 10" key="2">
    <citation type="submission" date="2018-06" db="EMBL/GenBank/DDBJ databases">
        <authorList>
            <consortium name="Pathogen Informatics"/>
            <person name="Doyle S."/>
        </authorList>
    </citation>
    <scope>NUCLEOTIDE SEQUENCE [LARGE SCALE GENOMIC DNA]</scope>
    <source>
        <strain evidence="8 10">NCTC7928</strain>
    </source>
</reference>
<accession>A0A0G9FJS9</accession>
<dbReference type="GO" id="GO:0045892">
    <property type="term" value="P:negative regulation of DNA-templated transcription"/>
    <property type="evidence" value="ECO:0007669"/>
    <property type="project" value="TreeGrafter"/>
</dbReference>
<dbReference type="Proteomes" id="UP001383096">
    <property type="component" value="Chromosome"/>
</dbReference>
<dbReference type="Proteomes" id="UP000640866">
    <property type="component" value="Unassembled WGS sequence"/>
</dbReference>
<gene>
    <name evidence="6" type="ORF">D3C88_21305</name>
    <name evidence="7" type="ORF">DU321_26755</name>
    <name evidence="4" type="ORF">GKF66_24310</name>
    <name evidence="5" type="ORF">GUC01_27600</name>
    <name evidence="3" type="ORF">IH772_19390</name>
    <name evidence="8" type="ORF">NCTC7928_05994</name>
    <name evidence="2" type="ORF">P6223_003795</name>
    <name evidence="9" type="ORF">V9Z47_17835</name>
</gene>
<reference evidence="6 12" key="1">
    <citation type="journal article" date="2018" name="BMC Microbiol.">
        <title>Genome sequencing of strains of the most prevalent clonal group of O1:K1:H7 Escherichia coli that causes neonatal meningitis in France.</title>
        <authorList>
            <person name="Geslain G."/>
            <person name="Birgy A."/>
            <person name="Adiba S."/>
            <person name="Magnan M."/>
            <person name="Courroux C."/>
            <person name="Levy C."/>
            <person name="Cohen R."/>
            <person name="Bidet P."/>
            <person name="Bonacorsi S."/>
        </authorList>
    </citation>
    <scope>NUCLEOTIDE SEQUENCE [LARGE SCALE GENOMIC DNA]</scope>
    <source>
        <strain evidence="6 12">S308</strain>
    </source>
</reference>
<sequence>MSKVNISSSGTRILRVLKALRGHALNGVSNGELASALGESPANINRALNTLIEEGLAMKLENGRFAPGIQLLQIAMAHSHEMARAQDRINEINQRVISGSRL</sequence>
<dbReference type="EMBL" id="QXHA01001423">
    <property type="protein sequence ID" value="RIB39930.1"/>
    <property type="molecule type" value="Genomic_DNA"/>
</dbReference>
<dbReference type="Proteomes" id="UP000438958">
    <property type="component" value="Unassembled WGS sequence"/>
</dbReference>
<dbReference type="Proteomes" id="UP000284508">
    <property type="component" value="Unassembled WGS sequence"/>
</dbReference>
<dbReference type="Gene3D" id="1.10.10.10">
    <property type="entry name" value="Winged helix-like DNA-binding domain superfamily/Winged helix DNA-binding domain"/>
    <property type="match status" value="1"/>
</dbReference>
<organism evidence="4 13">
    <name type="scientific">Escherichia coli</name>
    <dbReference type="NCBI Taxonomy" id="562"/>
    <lineage>
        <taxon>Bacteria</taxon>
        <taxon>Pseudomonadati</taxon>
        <taxon>Pseudomonadota</taxon>
        <taxon>Gammaproteobacteria</taxon>
        <taxon>Enterobacterales</taxon>
        <taxon>Enterobacteriaceae</taxon>
        <taxon>Escherichia</taxon>
    </lineage>
</organism>
<feature type="domain" description="HTH iclR-type" evidence="1">
    <location>
        <begin position="11"/>
        <end position="57"/>
    </location>
</feature>
<evidence type="ECO:0000313" key="4">
    <source>
        <dbReference type="EMBL" id="MSI71856.1"/>
    </source>
</evidence>
<dbReference type="EMBL" id="UGAB01000002">
    <property type="protein sequence ID" value="STF45226.1"/>
    <property type="molecule type" value="Genomic_DNA"/>
</dbReference>
<dbReference type="PANTHER" id="PTHR30136">
    <property type="entry name" value="HELIX-TURN-HELIX TRANSCRIPTIONAL REGULATOR, ICLR FAMILY"/>
    <property type="match status" value="1"/>
</dbReference>
<dbReference type="EMBL" id="ABLFQU030000042">
    <property type="protein sequence ID" value="EMM0027154.1"/>
    <property type="molecule type" value="Genomic_DNA"/>
</dbReference>
<reference evidence="13 14" key="4">
    <citation type="journal article" date="2019" name="Nat. Med.">
        <title>A library of human gut bacterial isolates paired with longitudinal multiomics data enables mechanistic microbiome research.</title>
        <authorList>
            <person name="Poyet M."/>
            <person name="Groussin M."/>
            <person name="Gibbons S.M."/>
            <person name="Avila-Pacheco J."/>
            <person name="Jiang X."/>
            <person name="Kearney S.M."/>
            <person name="Perrotta A.R."/>
            <person name="Berdy B."/>
            <person name="Zhao S."/>
            <person name="Lieberman T.D."/>
            <person name="Swanson P.K."/>
            <person name="Smith M."/>
            <person name="Roesemann S."/>
            <person name="Alexander J.E."/>
            <person name="Rich S.A."/>
            <person name="Livny J."/>
            <person name="Vlamakis H."/>
            <person name="Clish C."/>
            <person name="Bullock K."/>
            <person name="Deik A."/>
            <person name="Scott J."/>
            <person name="Pierce K.A."/>
            <person name="Xavier R.J."/>
            <person name="Alm E.J."/>
        </authorList>
    </citation>
    <scope>NUCLEOTIDE SEQUENCE [LARGE SCALE GENOMIC DNA]</scope>
    <source>
        <strain evidence="5 14">BIOML-A112</strain>
        <strain evidence="4 13">BIOML-A382</strain>
    </source>
</reference>
<evidence type="ECO:0000313" key="3">
    <source>
        <dbReference type="EMBL" id="MBE0979437.1"/>
    </source>
</evidence>
<dbReference type="Proteomes" id="UP000254877">
    <property type="component" value="Unassembled WGS sequence"/>
</dbReference>
<dbReference type="InterPro" id="IPR036390">
    <property type="entry name" value="WH_DNA-bd_sf"/>
</dbReference>
<dbReference type="GO" id="GO:0003677">
    <property type="term" value="F:DNA binding"/>
    <property type="evidence" value="ECO:0007669"/>
    <property type="project" value="InterPro"/>
</dbReference>
<dbReference type="RefSeq" id="WP_000049025.1">
    <property type="nucleotide sequence ID" value="NZ_BAAFJV010000069.1"/>
</dbReference>
<dbReference type="Proteomes" id="UP000475070">
    <property type="component" value="Unassembled WGS sequence"/>
</dbReference>
<evidence type="ECO:0000313" key="7">
    <source>
        <dbReference type="EMBL" id="RRL36921.1"/>
    </source>
</evidence>
<evidence type="ECO:0000313" key="11">
    <source>
        <dbReference type="Proteomes" id="UP000272662"/>
    </source>
</evidence>
<dbReference type="EMBL" id="RRVG01000072">
    <property type="protein sequence ID" value="RRL36921.1"/>
    <property type="molecule type" value="Genomic_DNA"/>
</dbReference>
<evidence type="ECO:0000313" key="12">
    <source>
        <dbReference type="Proteomes" id="UP000284508"/>
    </source>
</evidence>
<dbReference type="EMBL" id="WXKQ01000213">
    <property type="protein sequence ID" value="NAG22690.1"/>
    <property type="molecule type" value="Genomic_DNA"/>
</dbReference>
<dbReference type="InterPro" id="IPR005471">
    <property type="entry name" value="Tscrpt_reg_IclR_N"/>
</dbReference>
<evidence type="ECO:0000313" key="14">
    <source>
        <dbReference type="Proteomes" id="UP000475070"/>
    </source>
</evidence>
<dbReference type="PANTHER" id="PTHR30136:SF35">
    <property type="entry name" value="HTH-TYPE TRANSCRIPTIONAL REGULATOR RV1719"/>
    <property type="match status" value="1"/>
</dbReference>
<evidence type="ECO:0000313" key="13">
    <source>
        <dbReference type="Proteomes" id="UP000438958"/>
    </source>
</evidence>
<evidence type="ECO:0000313" key="8">
    <source>
        <dbReference type="EMBL" id="STF45226.1"/>
    </source>
</evidence>
<dbReference type="EMBL" id="WKUE01000072">
    <property type="protein sequence ID" value="MSI71856.1"/>
    <property type="molecule type" value="Genomic_DNA"/>
</dbReference>
<reference evidence="7 11" key="3">
    <citation type="submission" date="2018-11" db="EMBL/GenBank/DDBJ databases">
        <title>E. coli isolates of the female bladder.</title>
        <authorList>
            <person name="Garretto A."/>
            <person name="Miller-Ensminger T."/>
            <person name="Wolfe A.J."/>
            <person name="Putonti C."/>
        </authorList>
    </citation>
    <scope>NUCLEOTIDE SEQUENCE [LARGE SCALE GENOMIC DNA]</scope>
    <source>
        <strain evidence="7 11">UMB1727</strain>
    </source>
</reference>
<reference evidence="9" key="7">
    <citation type="submission" date="2024-03" db="EMBL/GenBank/DDBJ databases">
        <title>Epithelial relay of microbial signals coordinates intestinal macrophage supported barrier repair.</title>
        <authorList>
            <person name="Tsai M.T."/>
        </authorList>
    </citation>
    <scope>NUCLEOTIDE SEQUENCE</scope>
    <source>
        <strain evidence="9">MS 21-1</strain>
    </source>
</reference>
<dbReference type="InterPro" id="IPR050707">
    <property type="entry name" value="HTH_MetabolicPath_Reg"/>
</dbReference>
<evidence type="ECO:0000259" key="1">
    <source>
        <dbReference type="Pfam" id="PF09339"/>
    </source>
</evidence>
<evidence type="ECO:0000313" key="10">
    <source>
        <dbReference type="Proteomes" id="UP000254877"/>
    </source>
</evidence>
<evidence type="ECO:0000313" key="6">
    <source>
        <dbReference type="EMBL" id="RIB39930.1"/>
    </source>
</evidence>
<name>A0A0G9FJS9_ECOLX</name>
<protein>
    <submittedName>
        <fullName evidence="4">Helix-turn-helix domain-containing protein</fullName>
    </submittedName>
    <submittedName>
        <fullName evidence="6">IclR family transcriptional regulator</fullName>
    </submittedName>
    <submittedName>
        <fullName evidence="8">Phage-related protein helix-turn-helix domain superfamily</fullName>
    </submittedName>
</protein>
<evidence type="ECO:0000313" key="5">
    <source>
        <dbReference type="EMBL" id="NAG22690.1"/>
    </source>
</evidence>
<dbReference type="AlphaFoldDB" id="A0A0G9FJS9"/>